<accession>A0AA88PBI5</accession>
<evidence type="ECO:0000256" key="1">
    <source>
        <dbReference type="SAM" id="MobiDB-lite"/>
    </source>
</evidence>
<protein>
    <submittedName>
        <fullName evidence="2">Uncharacterized protein</fullName>
    </submittedName>
</protein>
<comment type="caution">
    <text evidence="2">The sequence shown here is derived from an EMBL/GenBank/DDBJ whole genome shotgun (WGS) entry which is preliminary data.</text>
</comment>
<sequence>MVTGVILVITHHRAKYVTDCGFQLCKSVLDIPWHHTSIRIQQIPESSRINAASAKKRGVTASSLPPSKAHSVRTHFHLNRPNAQS</sequence>
<feature type="region of interest" description="Disordered" evidence="1">
    <location>
        <begin position="49"/>
        <end position="85"/>
    </location>
</feature>
<dbReference type="AlphaFoldDB" id="A0AA88PBI5"/>
<keyword evidence="3" id="KW-1185">Reference proteome</keyword>
<evidence type="ECO:0000313" key="3">
    <source>
        <dbReference type="Proteomes" id="UP001187343"/>
    </source>
</evidence>
<dbReference type="EMBL" id="JAUYZG010000020">
    <property type="protein sequence ID" value="KAK2876146.1"/>
    <property type="molecule type" value="Genomic_DNA"/>
</dbReference>
<name>A0AA88PBI5_9TELE</name>
<proteinExistence type="predicted"/>
<dbReference type="Proteomes" id="UP001187343">
    <property type="component" value="Unassembled WGS sequence"/>
</dbReference>
<evidence type="ECO:0000313" key="2">
    <source>
        <dbReference type="EMBL" id="KAK2876146.1"/>
    </source>
</evidence>
<organism evidence="2 3">
    <name type="scientific">Cirrhinus molitorella</name>
    <name type="common">mud carp</name>
    <dbReference type="NCBI Taxonomy" id="172907"/>
    <lineage>
        <taxon>Eukaryota</taxon>
        <taxon>Metazoa</taxon>
        <taxon>Chordata</taxon>
        <taxon>Craniata</taxon>
        <taxon>Vertebrata</taxon>
        <taxon>Euteleostomi</taxon>
        <taxon>Actinopterygii</taxon>
        <taxon>Neopterygii</taxon>
        <taxon>Teleostei</taxon>
        <taxon>Ostariophysi</taxon>
        <taxon>Cypriniformes</taxon>
        <taxon>Cyprinidae</taxon>
        <taxon>Labeoninae</taxon>
        <taxon>Labeonini</taxon>
        <taxon>Cirrhinus</taxon>
    </lineage>
</organism>
<reference evidence="2" key="1">
    <citation type="submission" date="2023-08" db="EMBL/GenBank/DDBJ databases">
        <title>Chromosome-level Genome Assembly of mud carp (Cirrhinus molitorella).</title>
        <authorList>
            <person name="Liu H."/>
        </authorList>
    </citation>
    <scope>NUCLEOTIDE SEQUENCE</scope>
    <source>
        <strain evidence="2">Prfri</strain>
        <tissue evidence="2">Muscle</tissue>
    </source>
</reference>
<gene>
    <name evidence="2" type="ORF">Q8A67_020242</name>
</gene>